<evidence type="ECO:0000256" key="1">
    <source>
        <dbReference type="ARBA" id="ARBA00010923"/>
    </source>
</evidence>
<keyword evidence="3" id="KW-0238">DNA-binding</keyword>
<protein>
    <submittedName>
        <fullName evidence="5">Type I restriction enzyme S subunit</fullName>
        <ecNumber evidence="5">3.1.21.3</ecNumber>
    </submittedName>
</protein>
<accession>A0AAE3XG23</accession>
<keyword evidence="5" id="KW-0378">Hydrolase</keyword>
<evidence type="ECO:0000256" key="3">
    <source>
        <dbReference type="ARBA" id="ARBA00023125"/>
    </source>
</evidence>
<keyword evidence="2" id="KW-0680">Restriction system</keyword>
<name>A0AAE3XG23_9DEIO</name>
<dbReference type="Gene3D" id="1.10.287.1120">
    <property type="entry name" value="Bipartite methylase S protein"/>
    <property type="match status" value="1"/>
</dbReference>
<proteinExistence type="inferred from homology"/>
<comment type="caution">
    <text evidence="5">The sequence shown here is derived from an EMBL/GenBank/DDBJ whole genome shotgun (WGS) entry which is preliminary data.</text>
</comment>
<dbReference type="PANTHER" id="PTHR30408:SF13">
    <property type="entry name" value="TYPE I RESTRICTION ENZYME HINDI SPECIFICITY SUBUNIT"/>
    <property type="match status" value="1"/>
</dbReference>
<dbReference type="Pfam" id="PF01420">
    <property type="entry name" value="Methylase_S"/>
    <property type="match status" value="1"/>
</dbReference>
<comment type="similarity">
    <text evidence="1">Belongs to the type-I restriction system S methylase family.</text>
</comment>
<feature type="domain" description="Type I restriction modification DNA specificity" evidence="4">
    <location>
        <begin position="33"/>
        <end position="147"/>
    </location>
</feature>
<dbReference type="PANTHER" id="PTHR30408">
    <property type="entry name" value="TYPE-1 RESTRICTION ENZYME ECOKI SPECIFICITY PROTEIN"/>
    <property type="match status" value="1"/>
</dbReference>
<dbReference type="EMBL" id="JAVDQK010000009">
    <property type="protein sequence ID" value="MDR6219842.1"/>
    <property type="molecule type" value="Genomic_DNA"/>
</dbReference>
<gene>
    <name evidence="5" type="ORF">J2Y00_003449</name>
</gene>
<dbReference type="RefSeq" id="WP_309869444.1">
    <property type="nucleotide sequence ID" value="NZ_JAVDQK010000009.1"/>
</dbReference>
<evidence type="ECO:0000313" key="6">
    <source>
        <dbReference type="Proteomes" id="UP001185331"/>
    </source>
</evidence>
<organism evidence="5 6">
    <name type="scientific">Deinococcus soli</name>
    <name type="common">ex Cha et al. 2016</name>
    <dbReference type="NCBI Taxonomy" id="1309411"/>
    <lineage>
        <taxon>Bacteria</taxon>
        <taxon>Thermotogati</taxon>
        <taxon>Deinococcota</taxon>
        <taxon>Deinococci</taxon>
        <taxon>Deinococcales</taxon>
        <taxon>Deinococcaceae</taxon>
        <taxon>Deinococcus</taxon>
    </lineage>
</organism>
<dbReference type="Gene3D" id="3.90.220.20">
    <property type="entry name" value="DNA methylase specificity domains"/>
    <property type="match status" value="2"/>
</dbReference>
<dbReference type="AlphaFoldDB" id="A0AAE3XG23"/>
<dbReference type="Proteomes" id="UP001185331">
    <property type="component" value="Unassembled WGS sequence"/>
</dbReference>
<dbReference type="GO" id="GO:0009307">
    <property type="term" value="P:DNA restriction-modification system"/>
    <property type="evidence" value="ECO:0007669"/>
    <property type="project" value="UniProtKB-KW"/>
</dbReference>
<sequence length="412" mass="46340">MIRTTNVKSGVIDLETVRYVTEETYRTWTRRQVPRSGDVILTREAPLGEVGMLKEADGVFLGQRLMSYRADPDKLDAHFLLYALQEDHLQDQIRATGAGATVEHMRVPDAEKLRIKLPPLATQRKIASILSAYDDLIENNARRVRVLEEMARALYREWFVEYRFPGHEQAEFVEAEQGRRPVGWEWLPFSEMFDSTLGGDWGSEKAQGADVCPVRVIRGTDFEDIAGGAPIRCPTRFIDAKSLFKRKLQAHDLILENSINAKTRSAGTPFLIDAYTLEMLGSDSIAASFCKVYRPKAKYVKLIPLAYLYLDHMVMTKRMEYFQNIAANGIANLQSQKLIAEGKILVPPAHVLDKILALLGDTQSKVLAYRIQNLRCTRDLLLPKLVSGELDVSVLDISGAEDAQVSAEEVIA</sequence>
<dbReference type="InterPro" id="IPR044946">
    <property type="entry name" value="Restrct_endonuc_typeI_TRD_sf"/>
</dbReference>
<reference evidence="5" key="1">
    <citation type="submission" date="2023-07" db="EMBL/GenBank/DDBJ databases">
        <title>Sorghum-associated microbial communities from plants grown in Nebraska, USA.</title>
        <authorList>
            <person name="Schachtman D."/>
        </authorList>
    </citation>
    <scope>NUCLEOTIDE SEQUENCE</scope>
    <source>
        <strain evidence="5">BE330</strain>
    </source>
</reference>
<dbReference type="InterPro" id="IPR000055">
    <property type="entry name" value="Restrct_endonuc_typeI_TRD"/>
</dbReference>
<dbReference type="InterPro" id="IPR052021">
    <property type="entry name" value="Type-I_RS_S_subunit"/>
</dbReference>
<evidence type="ECO:0000256" key="2">
    <source>
        <dbReference type="ARBA" id="ARBA00022747"/>
    </source>
</evidence>
<evidence type="ECO:0000259" key="4">
    <source>
        <dbReference type="Pfam" id="PF01420"/>
    </source>
</evidence>
<dbReference type="SUPFAM" id="SSF116734">
    <property type="entry name" value="DNA methylase specificity domain"/>
    <property type="match status" value="2"/>
</dbReference>
<dbReference type="GO" id="GO:0009035">
    <property type="term" value="F:type I site-specific deoxyribonuclease activity"/>
    <property type="evidence" value="ECO:0007669"/>
    <property type="project" value="UniProtKB-EC"/>
</dbReference>
<evidence type="ECO:0000313" key="5">
    <source>
        <dbReference type="EMBL" id="MDR6219842.1"/>
    </source>
</evidence>
<dbReference type="EC" id="3.1.21.3" evidence="5"/>
<dbReference type="GO" id="GO:0003677">
    <property type="term" value="F:DNA binding"/>
    <property type="evidence" value="ECO:0007669"/>
    <property type="project" value="UniProtKB-KW"/>
</dbReference>